<organism evidence="2 3">
    <name type="scientific">Streptomyces marokkonensis</name>
    <dbReference type="NCBI Taxonomy" id="324855"/>
    <lineage>
        <taxon>Bacteria</taxon>
        <taxon>Bacillati</taxon>
        <taxon>Actinomycetota</taxon>
        <taxon>Actinomycetes</taxon>
        <taxon>Kitasatosporales</taxon>
        <taxon>Streptomycetaceae</taxon>
        <taxon>Streptomyces</taxon>
    </lineage>
</organism>
<comment type="caution">
    <text evidence="2">The sequence shown here is derived from an EMBL/GenBank/DDBJ whole genome shotgun (WGS) entry which is preliminary data.</text>
</comment>
<feature type="region of interest" description="Disordered" evidence="1">
    <location>
        <begin position="26"/>
        <end position="90"/>
    </location>
</feature>
<accession>A0ABP7NZA0</accession>
<dbReference type="Proteomes" id="UP001500034">
    <property type="component" value="Unassembled WGS sequence"/>
</dbReference>
<feature type="compositionally biased region" description="Basic and acidic residues" evidence="1">
    <location>
        <begin position="66"/>
        <end position="90"/>
    </location>
</feature>
<evidence type="ECO:0000256" key="1">
    <source>
        <dbReference type="SAM" id="MobiDB-lite"/>
    </source>
</evidence>
<dbReference type="RefSeq" id="WP_345589103.1">
    <property type="nucleotide sequence ID" value="NZ_BAABCQ010000009.1"/>
</dbReference>
<evidence type="ECO:0000313" key="3">
    <source>
        <dbReference type="Proteomes" id="UP001500034"/>
    </source>
</evidence>
<name>A0ABP7NZA0_9ACTN</name>
<reference evidence="3" key="1">
    <citation type="journal article" date="2019" name="Int. J. Syst. Evol. Microbiol.">
        <title>The Global Catalogue of Microorganisms (GCM) 10K type strain sequencing project: providing services to taxonomists for standard genome sequencing and annotation.</title>
        <authorList>
            <consortium name="The Broad Institute Genomics Platform"/>
            <consortium name="The Broad Institute Genome Sequencing Center for Infectious Disease"/>
            <person name="Wu L."/>
            <person name="Ma J."/>
        </authorList>
    </citation>
    <scope>NUCLEOTIDE SEQUENCE [LARGE SCALE GENOMIC DNA]</scope>
    <source>
        <strain evidence="3">JCM 17027</strain>
    </source>
</reference>
<dbReference type="EMBL" id="BAABCQ010000009">
    <property type="protein sequence ID" value="GAA3956743.1"/>
    <property type="molecule type" value="Genomic_DNA"/>
</dbReference>
<sequence length="126" mass="14081">MIRYHNTNTGDVVEREHEDARLEMLPNWERLDSDETPEAPSPDSVLQRPQASPGVALTSTEGPRAAVEEEYKEQQEDAGDPPDRSASKDTWVEYALKRAVSDEERTEIPSLTKSVLVAKYGENPAT</sequence>
<protein>
    <submittedName>
        <fullName evidence="2">Uncharacterized protein</fullName>
    </submittedName>
</protein>
<keyword evidence="3" id="KW-1185">Reference proteome</keyword>
<gene>
    <name evidence="2" type="ORF">GCM10022384_07320</name>
</gene>
<proteinExistence type="predicted"/>
<evidence type="ECO:0000313" key="2">
    <source>
        <dbReference type="EMBL" id="GAA3956743.1"/>
    </source>
</evidence>